<organism evidence="1 2">
    <name type="scientific">Bemisia tabaci</name>
    <name type="common">Sweetpotato whitefly</name>
    <name type="synonym">Aleurodes tabaci</name>
    <dbReference type="NCBI Taxonomy" id="7038"/>
    <lineage>
        <taxon>Eukaryota</taxon>
        <taxon>Metazoa</taxon>
        <taxon>Ecdysozoa</taxon>
        <taxon>Arthropoda</taxon>
        <taxon>Hexapoda</taxon>
        <taxon>Insecta</taxon>
        <taxon>Pterygota</taxon>
        <taxon>Neoptera</taxon>
        <taxon>Paraneoptera</taxon>
        <taxon>Hemiptera</taxon>
        <taxon>Sternorrhyncha</taxon>
        <taxon>Aleyrodoidea</taxon>
        <taxon>Aleyrodidae</taxon>
        <taxon>Aleyrodinae</taxon>
        <taxon>Bemisia</taxon>
    </lineage>
</organism>
<reference evidence="1" key="1">
    <citation type="submission" date="2021-12" db="EMBL/GenBank/DDBJ databases">
        <authorList>
            <person name="King R."/>
        </authorList>
    </citation>
    <scope>NUCLEOTIDE SEQUENCE</scope>
</reference>
<sequence>MLRVDTKYGASILAYITIGNKKCKVHLPKSYNATISDADLEELNSRRLDLVVVDRHFATFKLEVVDSLDEPESGAQASSKAEPEANSSHFEIYIRNFSMILF</sequence>
<dbReference type="AlphaFoldDB" id="A0A9P0A5V7"/>
<proteinExistence type="predicted"/>
<dbReference type="EMBL" id="OU963863">
    <property type="protein sequence ID" value="CAH0384713.1"/>
    <property type="molecule type" value="Genomic_DNA"/>
</dbReference>
<evidence type="ECO:0000313" key="1">
    <source>
        <dbReference type="EMBL" id="CAH0384713.1"/>
    </source>
</evidence>
<evidence type="ECO:0000313" key="2">
    <source>
        <dbReference type="Proteomes" id="UP001152759"/>
    </source>
</evidence>
<keyword evidence="2" id="KW-1185">Reference proteome</keyword>
<gene>
    <name evidence="1" type="ORF">BEMITA_LOCUS4011</name>
</gene>
<accession>A0A9P0A5V7</accession>
<dbReference type="Proteomes" id="UP001152759">
    <property type="component" value="Chromosome 2"/>
</dbReference>
<name>A0A9P0A5V7_BEMTA</name>
<protein>
    <submittedName>
        <fullName evidence="1">Uncharacterized protein</fullName>
    </submittedName>
</protein>